<protein>
    <submittedName>
        <fullName evidence="3">Right-handed parallel beta-helix repeat-containing protein</fullName>
    </submittedName>
</protein>
<dbReference type="InterPro" id="IPR013783">
    <property type="entry name" value="Ig-like_fold"/>
</dbReference>
<feature type="signal peptide" evidence="1">
    <location>
        <begin position="1"/>
        <end position="27"/>
    </location>
</feature>
<dbReference type="EMBL" id="JAUQSY010000001">
    <property type="protein sequence ID" value="MDO7873514.1"/>
    <property type="molecule type" value="Genomic_DNA"/>
</dbReference>
<dbReference type="Pfam" id="PF13229">
    <property type="entry name" value="Beta_helix"/>
    <property type="match status" value="1"/>
</dbReference>
<accession>A0ABT9B5H8</accession>
<keyword evidence="1" id="KW-0732">Signal</keyword>
<dbReference type="PANTHER" id="PTHR11319:SF35">
    <property type="entry name" value="OUTER MEMBRANE PROTEIN PMPC-RELATED"/>
    <property type="match status" value="1"/>
</dbReference>
<dbReference type="InterPro" id="IPR011050">
    <property type="entry name" value="Pectin_lyase_fold/virulence"/>
</dbReference>
<dbReference type="Gene3D" id="2.160.20.10">
    <property type="entry name" value="Single-stranded right-handed beta-helix, Pectin lyase-like"/>
    <property type="match status" value="1"/>
</dbReference>
<dbReference type="NCBIfam" id="TIGR04183">
    <property type="entry name" value="Por_Secre_tail"/>
    <property type="match status" value="1"/>
</dbReference>
<evidence type="ECO:0000313" key="3">
    <source>
        <dbReference type="EMBL" id="MDO7873514.1"/>
    </source>
</evidence>
<dbReference type="InterPro" id="IPR006626">
    <property type="entry name" value="PbH1"/>
</dbReference>
<dbReference type="PANTHER" id="PTHR11319">
    <property type="entry name" value="G PROTEIN-COUPLED RECEPTOR-RELATED"/>
    <property type="match status" value="1"/>
</dbReference>
<dbReference type="RefSeq" id="WP_305004829.1">
    <property type="nucleotide sequence ID" value="NZ_JAUQSY010000001.1"/>
</dbReference>
<dbReference type="SUPFAM" id="SSF51126">
    <property type="entry name" value="Pectin lyase-like"/>
    <property type="match status" value="2"/>
</dbReference>
<feature type="chain" id="PRO_5046549196" evidence="1">
    <location>
        <begin position="28"/>
        <end position="885"/>
    </location>
</feature>
<dbReference type="Gene3D" id="2.60.40.10">
    <property type="entry name" value="Immunoglobulins"/>
    <property type="match status" value="1"/>
</dbReference>
<sequence length="885" mass="89429">MTNAYLLKLPRLTLLLALLLWGLGAHATVYYVDAGRADNTGNGRSWATAKKDVQEAINLATAAGDEVWVKAGTYLPTLVPPGTAPSTSAPDRTVYLINTDIKLYGGFAGTETAASQRSPATNLTILSGDLPGTTDAKHVLLTIGRSSACLVDGFTVRGGQALSGASPSVQPTSGAAVMVTNVHGGGMNNSSSSPTVSNCTFSGNTAYSGGGMSNTTGSNPVVRNCAFSGNTAVNTGAAGAGMFNTNSNVTVTDCTFSGNTVTGNGNGGGGMCNANSGTAVVSNCLFSGNTAPSGGGMTTSRFTGLTVTNCTFSNNAAVGSSTFSSSGVGGGMLTNNLAAAVVTVSNCVFSGNAAFSGGAMYNTSSVTVSSCTFSGNTATLTTGLGGGLYYAAGGGGTLTNCILYQNTTPSNAANPNREELYKAGTTVALTVSNCIVRDAAGTTPALTVANAALSSCYTSAPGYVDPADPDGPDNTWATADDGLRLDCASFAVDKGTGSTPATDLLGNPRKGLMDLGAYEATGGTAPANAIPAATTTVSGTQTAAPLPYTDCQSQLLLLDATLPYTLRGSTVATVQVLAAAPTFNRQPYVRRFYDIAPVANAATATAEVTLYFTQADFDDYNAARGSYPALPLSAADPEGYAANLRITQKHGRSATGTPGSYTGWAGSGPATVFITAPAVAYNASAARWEVRFPVTGFSGFFAHTGPSPLPVELMAFTATAAGPAAVRLAWATASERNSARFEVERSTDGRHFGRIGTVAAAGRSSSARTYELPDPNPPVHQSTLYYRLRLVDADGTFSYSPVRAVARPGAATGLRMFPNPATTGATTLTGAAPGTVVTVLDALGRPVATATADAAGTATLALPAGQPAGVYVVRAGRQVLRLVVE</sequence>
<dbReference type="SMART" id="SM00710">
    <property type="entry name" value="PbH1"/>
    <property type="match status" value="9"/>
</dbReference>
<reference evidence="3" key="1">
    <citation type="submission" date="2023-07" db="EMBL/GenBank/DDBJ databases">
        <authorList>
            <person name="Kim M.K."/>
        </authorList>
    </citation>
    <scope>NUCLEOTIDE SEQUENCE</scope>
    <source>
        <strain evidence="3">ASUV-10-1</strain>
    </source>
</reference>
<feature type="domain" description="Right handed beta helix" evidence="2">
    <location>
        <begin position="187"/>
        <end position="373"/>
    </location>
</feature>
<dbReference type="Proteomes" id="UP001176429">
    <property type="component" value="Unassembled WGS sequence"/>
</dbReference>
<dbReference type="InterPro" id="IPR039448">
    <property type="entry name" value="Beta_helix"/>
</dbReference>
<dbReference type="InterPro" id="IPR026444">
    <property type="entry name" value="Secre_tail"/>
</dbReference>
<name>A0ABT9B5H8_9BACT</name>
<organism evidence="3 4">
    <name type="scientific">Hymenobacter aranciens</name>
    <dbReference type="NCBI Taxonomy" id="3063996"/>
    <lineage>
        <taxon>Bacteria</taxon>
        <taxon>Pseudomonadati</taxon>
        <taxon>Bacteroidota</taxon>
        <taxon>Cytophagia</taxon>
        <taxon>Cytophagales</taxon>
        <taxon>Hymenobacteraceae</taxon>
        <taxon>Hymenobacter</taxon>
    </lineage>
</organism>
<evidence type="ECO:0000256" key="1">
    <source>
        <dbReference type="SAM" id="SignalP"/>
    </source>
</evidence>
<evidence type="ECO:0000313" key="4">
    <source>
        <dbReference type="Proteomes" id="UP001176429"/>
    </source>
</evidence>
<keyword evidence="4" id="KW-1185">Reference proteome</keyword>
<gene>
    <name evidence="3" type="ORF">Q5H93_02135</name>
</gene>
<comment type="caution">
    <text evidence="3">The sequence shown here is derived from an EMBL/GenBank/DDBJ whole genome shotgun (WGS) entry which is preliminary data.</text>
</comment>
<proteinExistence type="predicted"/>
<dbReference type="InterPro" id="IPR012334">
    <property type="entry name" value="Pectin_lyas_fold"/>
</dbReference>
<evidence type="ECO:0000259" key="2">
    <source>
        <dbReference type="Pfam" id="PF13229"/>
    </source>
</evidence>